<feature type="transmembrane region" description="Helical" evidence="6">
    <location>
        <begin position="216"/>
        <end position="238"/>
    </location>
</feature>
<feature type="transmembrane region" description="Helical" evidence="6">
    <location>
        <begin position="266"/>
        <end position="294"/>
    </location>
</feature>
<feature type="transmembrane region" description="Helical" evidence="6">
    <location>
        <begin position="300"/>
        <end position="318"/>
    </location>
</feature>
<protein>
    <submittedName>
        <fullName evidence="8">Multidrug resistance protein MdtL</fullName>
    </submittedName>
</protein>
<dbReference type="AlphaFoldDB" id="A0A1Q9ECF2"/>
<dbReference type="GO" id="GO:0022857">
    <property type="term" value="F:transmembrane transporter activity"/>
    <property type="evidence" value="ECO:0007669"/>
    <property type="project" value="InterPro"/>
</dbReference>
<evidence type="ECO:0000256" key="6">
    <source>
        <dbReference type="SAM" id="Phobius"/>
    </source>
</evidence>
<dbReference type="PROSITE" id="PS50850">
    <property type="entry name" value="MFS"/>
    <property type="match status" value="1"/>
</dbReference>
<evidence type="ECO:0000256" key="3">
    <source>
        <dbReference type="ARBA" id="ARBA00022692"/>
    </source>
</evidence>
<keyword evidence="9" id="KW-1185">Reference proteome</keyword>
<feature type="transmembrane region" description="Helical" evidence="6">
    <location>
        <begin position="386"/>
        <end position="411"/>
    </location>
</feature>
<evidence type="ECO:0000313" key="9">
    <source>
        <dbReference type="Proteomes" id="UP000186817"/>
    </source>
</evidence>
<evidence type="ECO:0000259" key="7">
    <source>
        <dbReference type="PROSITE" id="PS50850"/>
    </source>
</evidence>
<sequence>MPCGRRMETEPDPEWDDLLEEIASPVLLQLSNTLQHSGTSGTHFFYKVAPASQVLAGQGMERPMLYALLLTMFLDHYSTDNYQTSMPMMSEEFNVSQVEMGLSVLVHLLSFAIFILILGPLSDRVGRRPVILASQAFLVISTLACGCADSFFWFMAGRACQGAASSVYCVVLAAVRDCYPDEVQRTTVTGLVFATATMGPLVAPVMGGLTASILGWRYAFCNVAVGAFVLHLFSYFVVKETAPPYEDSRDKYLASVARVIGCKRRLLIIVCLGGFKSFFDIIAASSGFILVWQYHFSNTGASILSSLIALAGILGIMLQSSGWVPKVLISSYTPLILPAAIAMLLAGLMFESSFVGYIGSICFAQVMLYPPIMGMMTDFLEELQDIAGLAASLQTSGAQLISTLVALPGVVAATGGECPMLKALAMCLILTQALLWIGLVPFGLWTSEAKLAGDGVEEDTARAAEPEIKISIVRVKAQPRKHKVISYGYRKLVDGEVPEMYRFQYLPDPDLPEDLHPGVIPAGFSACVPVDQDMVYFHTREGDTGPEYQVVYTQPDPSGAETPAHSMVLEWTNDVDAIWVEALQQLEDNAGLSEVLDDEDGPSQMTSEWWDLHYTETLEDLDMPSVDPREPDLLQLLLKLNCQWQPCRPGALGTMNGYALHWVFRATQLKPTLDFLEQVLGMHVLRHEENTSA</sequence>
<keyword evidence="5 6" id="KW-0472">Membrane</keyword>
<keyword evidence="3 6" id="KW-0812">Transmembrane</keyword>
<dbReference type="Gene3D" id="1.20.1720.10">
    <property type="entry name" value="Multidrug resistance protein D"/>
    <property type="match status" value="1"/>
</dbReference>
<evidence type="ECO:0000256" key="2">
    <source>
        <dbReference type="ARBA" id="ARBA00022448"/>
    </source>
</evidence>
<dbReference type="GO" id="GO:0140115">
    <property type="term" value="P:export across plasma membrane"/>
    <property type="evidence" value="ECO:0007669"/>
    <property type="project" value="UniProtKB-ARBA"/>
</dbReference>
<accession>A0A1Q9ECF2</accession>
<keyword evidence="2" id="KW-0813">Transport</keyword>
<feature type="transmembrane region" description="Helical" evidence="6">
    <location>
        <begin position="130"/>
        <end position="156"/>
    </location>
</feature>
<dbReference type="Pfam" id="PF07690">
    <property type="entry name" value="MFS_1"/>
    <property type="match status" value="1"/>
</dbReference>
<dbReference type="PANTHER" id="PTHR23502">
    <property type="entry name" value="MAJOR FACILITATOR SUPERFAMILY"/>
    <property type="match status" value="1"/>
</dbReference>
<evidence type="ECO:0000313" key="8">
    <source>
        <dbReference type="EMBL" id="OLQ05099.1"/>
    </source>
</evidence>
<proteinExistence type="predicted"/>
<dbReference type="GO" id="GO:0005886">
    <property type="term" value="C:plasma membrane"/>
    <property type="evidence" value="ECO:0007669"/>
    <property type="project" value="TreeGrafter"/>
</dbReference>
<comment type="subcellular location">
    <subcellularLocation>
        <location evidence="1">Membrane</location>
        <topology evidence="1">Multi-pass membrane protein</topology>
    </subcellularLocation>
</comment>
<reference evidence="8 9" key="1">
    <citation type="submission" date="2016-02" db="EMBL/GenBank/DDBJ databases">
        <title>Genome analysis of coral dinoflagellate symbionts highlights evolutionary adaptations to a symbiotic lifestyle.</title>
        <authorList>
            <person name="Aranda M."/>
            <person name="Li Y."/>
            <person name="Liew Y.J."/>
            <person name="Baumgarten S."/>
            <person name="Simakov O."/>
            <person name="Wilson M."/>
            <person name="Piel J."/>
            <person name="Ashoor H."/>
            <person name="Bougouffa S."/>
            <person name="Bajic V.B."/>
            <person name="Ryu T."/>
            <person name="Ravasi T."/>
            <person name="Bayer T."/>
            <person name="Micklem G."/>
            <person name="Kim H."/>
            <person name="Bhak J."/>
            <person name="Lajeunesse T.C."/>
            <person name="Voolstra C.R."/>
        </authorList>
    </citation>
    <scope>NUCLEOTIDE SEQUENCE [LARGE SCALE GENOMIC DNA]</scope>
    <source>
        <strain evidence="8 9">CCMP2467</strain>
    </source>
</reference>
<organism evidence="8 9">
    <name type="scientific">Symbiodinium microadriaticum</name>
    <name type="common">Dinoflagellate</name>
    <name type="synonym">Zooxanthella microadriatica</name>
    <dbReference type="NCBI Taxonomy" id="2951"/>
    <lineage>
        <taxon>Eukaryota</taxon>
        <taxon>Sar</taxon>
        <taxon>Alveolata</taxon>
        <taxon>Dinophyceae</taxon>
        <taxon>Suessiales</taxon>
        <taxon>Symbiodiniaceae</taxon>
        <taxon>Symbiodinium</taxon>
    </lineage>
</organism>
<feature type="transmembrane region" description="Helical" evidence="6">
    <location>
        <begin position="327"/>
        <end position="348"/>
    </location>
</feature>
<evidence type="ECO:0000256" key="1">
    <source>
        <dbReference type="ARBA" id="ARBA00004141"/>
    </source>
</evidence>
<name>A0A1Q9ECF2_SYMMI</name>
<dbReference type="EMBL" id="LSRX01000194">
    <property type="protein sequence ID" value="OLQ05099.1"/>
    <property type="molecule type" value="Genomic_DNA"/>
</dbReference>
<feature type="transmembrane region" description="Helical" evidence="6">
    <location>
        <begin position="423"/>
        <end position="445"/>
    </location>
</feature>
<gene>
    <name evidence="8" type="primary">mdtL</name>
    <name evidence="8" type="ORF">AK812_SmicGene11732</name>
</gene>
<dbReference type="SUPFAM" id="SSF103473">
    <property type="entry name" value="MFS general substrate transporter"/>
    <property type="match status" value="1"/>
</dbReference>
<evidence type="ECO:0000256" key="5">
    <source>
        <dbReference type="ARBA" id="ARBA00023136"/>
    </source>
</evidence>
<dbReference type="PROSITE" id="PS00216">
    <property type="entry name" value="SUGAR_TRANSPORT_1"/>
    <property type="match status" value="1"/>
</dbReference>
<feature type="transmembrane region" description="Helical" evidence="6">
    <location>
        <begin position="191"/>
        <end position="210"/>
    </location>
</feature>
<dbReference type="InterPro" id="IPR036259">
    <property type="entry name" value="MFS_trans_sf"/>
</dbReference>
<dbReference type="GO" id="GO:0042908">
    <property type="term" value="P:xenobiotic transport"/>
    <property type="evidence" value="ECO:0007669"/>
    <property type="project" value="UniProtKB-ARBA"/>
</dbReference>
<dbReference type="OrthoDB" id="427044at2759"/>
<evidence type="ECO:0000256" key="4">
    <source>
        <dbReference type="ARBA" id="ARBA00022989"/>
    </source>
</evidence>
<dbReference type="InterPro" id="IPR020846">
    <property type="entry name" value="MFS_dom"/>
</dbReference>
<dbReference type="PANTHER" id="PTHR23502:SF132">
    <property type="entry name" value="POLYAMINE TRANSPORTER 2-RELATED"/>
    <property type="match status" value="1"/>
</dbReference>
<dbReference type="Proteomes" id="UP000186817">
    <property type="component" value="Unassembled WGS sequence"/>
</dbReference>
<comment type="caution">
    <text evidence="8">The sequence shown here is derived from an EMBL/GenBank/DDBJ whole genome shotgun (WGS) entry which is preliminary data.</text>
</comment>
<feature type="domain" description="Major facilitator superfamily (MFS) profile" evidence="7">
    <location>
        <begin position="64"/>
        <end position="450"/>
    </location>
</feature>
<feature type="transmembrane region" description="Helical" evidence="6">
    <location>
        <begin position="354"/>
        <end position="374"/>
    </location>
</feature>
<feature type="transmembrane region" description="Helical" evidence="6">
    <location>
        <begin position="99"/>
        <end position="118"/>
    </location>
</feature>
<dbReference type="InterPro" id="IPR005829">
    <property type="entry name" value="Sugar_transporter_CS"/>
</dbReference>
<dbReference type="InterPro" id="IPR011701">
    <property type="entry name" value="MFS"/>
</dbReference>
<keyword evidence="4 6" id="KW-1133">Transmembrane helix</keyword>